<feature type="compositionally biased region" description="Low complexity" evidence="1">
    <location>
        <begin position="11"/>
        <end position="24"/>
    </location>
</feature>
<evidence type="ECO:0000313" key="3">
    <source>
        <dbReference type="Proteomes" id="UP000601435"/>
    </source>
</evidence>
<dbReference type="Proteomes" id="UP000601435">
    <property type="component" value="Unassembled WGS sequence"/>
</dbReference>
<dbReference type="AlphaFoldDB" id="A0A812MTY5"/>
<comment type="caution">
    <text evidence="2">The sequence shown here is derived from an EMBL/GenBank/DDBJ whole genome shotgun (WGS) entry which is preliminary data.</text>
</comment>
<accession>A0A812MTY5</accession>
<sequence>MEFTAMQPVPESSGSEGESSQEASNKTEERFGLDLGQRLRASRKPFFAAISVELLFCALMSRWVREEDVHFSPLEKWIPVDAKDLVDFCWGTFIVTGLMRVFCIWGLPHVRTSPRAVRIGTAIFMLAGTLQWVHLGLEIYLSAFYVEYDASTPVDRVHDVRMAMQEVPAFLGAPLASCLRENNWSYSACRLRVTKNCTMPFESGKQYTDGACVETVVVAGQLCCVCERVVLGKPLMEFGLRVDDVFMLVRWLAILMLGWVVRGWVSTPAANSFTSGAWLDILDAVVFSDNIRSPAVRHPAYGIDFDGSMRPKDATPPEKAPSIDELKEEQMRRLQDSLACSDEHEARAAAETALELLRRSVKERQGTENTGHPVCVDVQDGSHSERRRARILCQSLRQHPATPGSSEAYLVKFTDGRSPSEQIVPLEHIHPSIDHSEDRKSCCAGWLSYDDMDEASELDHFLRRAQLLDAIRSLLLLELPFLCWRIYIDWYTVDIANARILFILKNAIWAAVDFLTILNCGGDGGVMCSCRPLRHVSSLADTQLGKIWIGPAGLFLLAAQVASSVLKLRLNNRRANLLLHRAWLQSERNSAGTGRPSHNAKLREVADQLDLIDEKLGYAQLA</sequence>
<feature type="region of interest" description="Disordered" evidence="1">
    <location>
        <begin position="1"/>
        <end position="27"/>
    </location>
</feature>
<name>A0A812MTY5_9DINO</name>
<proteinExistence type="predicted"/>
<evidence type="ECO:0000313" key="2">
    <source>
        <dbReference type="EMBL" id="CAE7273892.1"/>
    </source>
</evidence>
<organism evidence="2 3">
    <name type="scientific">Symbiodinium necroappetens</name>
    <dbReference type="NCBI Taxonomy" id="1628268"/>
    <lineage>
        <taxon>Eukaryota</taxon>
        <taxon>Sar</taxon>
        <taxon>Alveolata</taxon>
        <taxon>Dinophyceae</taxon>
        <taxon>Suessiales</taxon>
        <taxon>Symbiodiniaceae</taxon>
        <taxon>Symbiodinium</taxon>
    </lineage>
</organism>
<gene>
    <name evidence="2" type="ORF">SNEC2469_LOCUS6618</name>
</gene>
<dbReference type="EMBL" id="CAJNJA010011509">
    <property type="protein sequence ID" value="CAE7273892.1"/>
    <property type="molecule type" value="Genomic_DNA"/>
</dbReference>
<protein>
    <submittedName>
        <fullName evidence="2">Uncharacterized protein</fullName>
    </submittedName>
</protein>
<keyword evidence="3" id="KW-1185">Reference proteome</keyword>
<evidence type="ECO:0000256" key="1">
    <source>
        <dbReference type="SAM" id="MobiDB-lite"/>
    </source>
</evidence>
<dbReference type="OrthoDB" id="423768at2759"/>
<reference evidence="2" key="1">
    <citation type="submission" date="2021-02" db="EMBL/GenBank/DDBJ databases">
        <authorList>
            <person name="Dougan E. K."/>
            <person name="Rhodes N."/>
            <person name="Thang M."/>
            <person name="Chan C."/>
        </authorList>
    </citation>
    <scope>NUCLEOTIDE SEQUENCE</scope>
</reference>